<reference evidence="3" key="1">
    <citation type="submission" date="2018-06" db="EMBL/GenBank/DDBJ databases">
        <authorList>
            <person name="Zhirakovskaya E."/>
        </authorList>
    </citation>
    <scope>NUCLEOTIDE SEQUENCE</scope>
</reference>
<dbReference type="GO" id="GO:0043165">
    <property type="term" value="P:Gram-negative-bacterium-type cell outer membrane assembly"/>
    <property type="evidence" value="ECO:0007669"/>
    <property type="project" value="InterPro"/>
</dbReference>
<dbReference type="GO" id="GO:1990351">
    <property type="term" value="C:transporter complex"/>
    <property type="evidence" value="ECO:0007669"/>
    <property type="project" value="TreeGrafter"/>
</dbReference>
<name>A0A3B1C3T4_9ZZZZ</name>
<feature type="domain" description="LPS-assembly protein LptD central" evidence="2">
    <location>
        <begin position="222"/>
        <end position="568"/>
    </location>
</feature>
<dbReference type="PANTHER" id="PTHR30189">
    <property type="entry name" value="LPS-ASSEMBLY PROTEIN"/>
    <property type="match status" value="1"/>
</dbReference>
<dbReference type="InterPro" id="IPR020889">
    <property type="entry name" value="LipoPS_assembly_LptD"/>
</dbReference>
<evidence type="ECO:0000259" key="2">
    <source>
        <dbReference type="Pfam" id="PF19838"/>
    </source>
</evidence>
<feature type="transmembrane region" description="Helical" evidence="1">
    <location>
        <begin position="21"/>
        <end position="43"/>
    </location>
</feature>
<accession>A0A3B1C3T4</accession>
<keyword evidence="1" id="KW-0812">Transmembrane</keyword>
<keyword evidence="1" id="KW-1133">Transmembrane helix</keyword>
<protein>
    <recommendedName>
        <fullName evidence="2">LPS-assembly protein LptD central domain-containing protein</fullName>
    </recommendedName>
</protein>
<dbReference type="AlphaFoldDB" id="A0A3B1C3T4"/>
<dbReference type="GO" id="GO:0009279">
    <property type="term" value="C:cell outer membrane"/>
    <property type="evidence" value="ECO:0007669"/>
    <property type="project" value="InterPro"/>
</dbReference>
<dbReference type="PANTHER" id="PTHR30189:SF1">
    <property type="entry name" value="LPS-ASSEMBLY PROTEIN LPTD"/>
    <property type="match status" value="1"/>
</dbReference>
<proteinExistence type="inferred from homology"/>
<evidence type="ECO:0000313" key="3">
    <source>
        <dbReference type="EMBL" id="VAX17530.1"/>
    </source>
</evidence>
<dbReference type="Pfam" id="PF19838">
    <property type="entry name" value="LptD_2"/>
    <property type="match status" value="1"/>
</dbReference>
<keyword evidence="1" id="KW-0472">Membrane</keyword>
<dbReference type="InterPro" id="IPR045659">
    <property type="entry name" value="LptD_2"/>
</dbReference>
<gene>
    <name evidence="3" type="ORF">MNBD_NITROSPINAE03-1805</name>
</gene>
<dbReference type="EMBL" id="UOGB01000088">
    <property type="protein sequence ID" value="VAX17530.1"/>
    <property type="molecule type" value="Genomic_DNA"/>
</dbReference>
<sequence>MNLKKLNRNMGEIQVGFTARFFLALIPSPRFFMVAIIVATTFARQIPAESQENIIKTEDLLQEKKSDGQAAGKPAQTEKNVATINADTITHEREGDVSRAFGDVEITYQGKTMTGDEGQINRVTGDGYINGDMFFTDGRSLVIGDRIKFNFKTNEETLYNAKGSTVNNFYFSGDTIERVAKDRFTVDNGICSTCPHSAQSWRFDADKIDLNTEGYAYMKGVTLRAGNVPVMYLPYFIAPAKTKRATGFLVPYVVQSSRLGWMFTNSFFWAMKDNMDATVTHQYMGDAGNKVDLQYRYILSPGTFGTLNTQYLRETDPDKPNDRNLWKIKYNHKQKLPLGIKNITRIDRESEDSIDREYSNSVSARSRRYSDSYTNFQKNWSTRNVRVFARMRQSTRPEQESEFNNLPTVQFVNQSERIWGSPVFGSLKSSYTGFGTKTVSGANTKNFDVNRLDAYPKISLPISIAPWLNLTPSAGYRWTMYSNGVVDNEQTQKNFTREYYTLGLALTGPKFFSIFNTSSQKRPKIKHLIVPSITWKYLPGLEYDGADRQKIVRLDSVDTANPVNVVTFQLVNQLIGKEVSSPEETRTVRKKIIGPDGKPSFKEELEVVRLAESRTKQLMRLQIAQSYNINEANRTENPQNKKKPLSTILFDLDTRPYDWLMLNYQANYNIYTGIWEKSRAEIGFRYENLFHFSLDRTFQYPTTAWDTAYFEVGLPFWRSTLDYSLVYNEKRQEPQDSVLRYRYTPGCWSFSLSWYQRKLSVLQPSGGYKVEDETKFLFMISLTGVGDIFGREKRAVARRKI</sequence>
<dbReference type="GO" id="GO:0015920">
    <property type="term" value="P:lipopolysaccharide transport"/>
    <property type="evidence" value="ECO:0007669"/>
    <property type="project" value="InterPro"/>
</dbReference>
<organism evidence="3">
    <name type="scientific">hydrothermal vent metagenome</name>
    <dbReference type="NCBI Taxonomy" id="652676"/>
    <lineage>
        <taxon>unclassified sequences</taxon>
        <taxon>metagenomes</taxon>
        <taxon>ecological metagenomes</taxon>
    </lineage>
</organism>
<evidence type="ECO:0000256" key="1">
    <source>
        <dbReference type="SAM" id="Phobius"/>
    </source>
</evidence>
<dbReference type="HAMAP" id="MF_01411">
    <property type="entry name" value="LPS_assembly_LptD"/>
    <property type="match status" value="1"/>
</dbReference>
<dbReference type="InterPro" id="IPR050218">
    <property type="entry name" value="LptD"/>
</dbReference>